<dbReference type="RefSeq" id="XP_004503030.1">
    <property type="nucleotide sequence ID" value="XM_004502973.3"/>
</dbReference>
<keyword evidence="7" id="KW-0479">Metal-binding</keyword>
<dbReference type="FunFam" id="3.40.50.80:FF:000007">
    <property type="entry name" value="Respiratory burst oxidase protein A"/>
    <property type="match status" value="1"/>
</dbReference>
<comment type="subcellular location">
    <subcellularLocation>
        <location evidence="1">Membrane</location>
        <topology evidence="1">Multi-pass membrane protein</topology>
    </subcellularLocation>
</comment>
<evidence type="ECO:0000313" key="17">
    <source>
        <dbReference type="Proteomes" id="UP000087171"/>
    </source>
</evidence>
<dbReference type="PaxDb" id="3827-XP_004503030.1"/>
<dbReference type="OrthoDB" id="167398at2759"/>
<dbReference type="PROSITE" id="PS50222">
    <property type="entry name" value="EF_HAND_2"/>
    <property type="match status" value="1"/>
</dbReference>
<feature type="transmembrane region" description="Helical" evidence="14">
    <location>
        <begin position="463"/>
        <end position="481"/>
    </location>
</feature>
<keyword evidence="17" id="KW-1185">Reference proteome</keyword>
<evidence type="ECO:0000256" key="3">
    <source>
        <dbReference type="ARBA" id="ARBA00022553"/>
    </source>
</evidence>
<dbReference type="InterPro" id="IPR017938">
    <property type="entry name" value="Riboflavin_synthase-like_b-brl"/>
</dbReference>
<keyword evidence="5" id="KW-0285">Flavoprotein</keyword>
<dbReference type="InterPro" id="IPR002048">
    <property type="entry name" value="EF_hand_dom"/>
</dbReference>
<dbReference type="FunFam" id="2.40.30.10:FF:000019">
    <property type="entry name" value="Respiratory burst oxidase homolog A"/>
    <property type="match status" value="1"/>
</dbReference>
<dbReference type="Pfam" id="PF08022">
    <property type="entry name" value="FAD_binding_8"/>
    <property type="match status" value="1"/>
</dbReference>
<dbReference type="InterPro" id="IPR018247">
    <property type="entry name" value="EF_Hand_1_Ca_BS"/>
</dbReference>
<dbReference type="SUPFAM" id="SSF47473">
    <property type="entry name" value="EF-hand"/>
    <property type="match status" value="1"/>
</dbReference>
<keyword evidence="8" id="KW-0274">FAD</keyword>
<keyword evidence="4" id="KW-0575">Peroxidase</keyword>
<protein>
    <submittedName>
        <fullName evidence="18">Respiratory burst oxidase homolog protein C</fullName>
    </submittedName>
</protein>
<dbReference type="GO" id="GO:0005886">
    <property type="term" value="C:plasma membrane"/>
    <property type="evidence" value="ECO:0007669"/>
    <property type="project" value="TreeGrafter"/>
</dbReference>
<gene>
    <name evidence="18" type="primary">LOC101488328</name>
</gene>
<keyword evidence="12" id="KW-0560">Oxidoreductase</keyword>
<evidence type="ECO:0000259" key="16">
    <source>
        <dbReference type="PROSITE" id="PS51384"/>
    </source>
</evidence>
<proteinExistence type="inferred from homology"/>
<dbReference type="SFLD" id="SFLDG01168">
    <property type="entry name" value="Ferric_reductase_subgroup_(FRE"/>
    <property type="match status" value="1"/>
</dbReference>
<evidence type="ECO:0000256" key="9">
    <source>
        <dbReference type="ARBA" id="ARBA00022837"/>
    </source>
</evidence>
<evidence type="ECO:0000256" key="7">
    <source>
        <dbReference type="ARBA" id="ARBA00022723"/>
    </source>
</evidence>
<dbReference type="InterPro" id="IPR000778">
    <property type="entry name" value="Cyt_b245_heavy_chain"/>
</dbReference>
<name>A0A1S2YEE6_CICAR</name>
<dbReference type="STRING" id="3827.A0A1S2YEE6"/>
<dbReference type="SFLD" id="SFLDG01169">
    <property type="entry name" value="NADPH_oxidase_subgroup_(NOX)"/>
    <property type="match status" value="1"/>
</dbReference>
<dbReference type="KEGG" id="cam:101488328"/>
<dbReference type="GO" id="GO:0005509">
    <property type="term" value="F:calcium ion binding"/>
    <property type="evidence" value="ECO:0007669"/>
    <property type="project" value="InterPro"/>
</dbReference>
<dbReference type="Proteomes" id="UP000087171">
    <property type="component" value="Chromosome Ca5"/>
</dbReference>
<dbReference type="InterPro" id="IPR013121">
    <property type="entry name" value="Fe_red_NAD-bd_6"/>
</dbReference>
<sequence length="927" mass="105175">MGATDDEAVYVSSQIHNQESDIELIQTLPHTTTSLSGPLNKRVVRKSSKLLNVSNSSSAIDLCQDEQEQDYVEITMDIQGDSVALHSVKPVTGNSNDRGEDEKLVLLGKGMEKKRSFGASFVRSASIRMKQVSQELKRLSSFAKQVGPEKVKYDRTKSAASYALMGLKFISQKTDGDKTDGGAGWFEVEKQFQILTSSNDGLLHRSLFAKCIGMNKESEAFASELFDALSRRRNIHGDSINKAQLKDFWDQISDNSFDSRLRTFFDMVDKDADGRITEEEIKEIICLSATTNKLSNIQKQAEEYAALIMEELDPDDTGFIMVNDLEILLLHGPTHSTRGDSKYLSQMLSIKLKATYEHNPVRKWYRDTMYFLQDNWKRTWILVLWIGVMSGLFAYKFMQYRRKAAYDVMGHCVCMAKGAAETLKLNMAIILLPVCRNTITWLRNKTKLGIAVPFDDNLNFHKVIAVAISIGVGIHAIYHLTCDFPRLLHANSEKYKLMEPFFGKQPSNYWHFVKSWEGVTGIIMVVLMTIAFTLASPWFRRGRVKLPKPLDSLTGFNAFWYSHHLFVFVYALLIVHGLKLYLTKEWYKKTTWMYLVIPIIIYALERLTRALRSSIKPVRILKVALYPGNVLALHMSKPQGFRYKSGQYMFVNCAAVSPFEWHPFSITSAPGDDYLSVHIRTLGDWTRSLRVKFSESCLPPTHGKSGLLRVECLQGDSSPSTLPKVLIDGPYGAPAQDYKQYEVVLLVGLGIGATPMISILKDIVNNFKAIEDEEGSRASQHKKNGLSNFKTKRAYFYWVTKEQGSFEWFKGVMNEVAEEDHRGVIELHNYCTSVYEEGDARSALIAMLQSLNHAKNGVDIVSGTRVKSHFAKPNWRSVYKRIALNHPQARVGVFYCGLPALAKELRQLASDFSHNTTTKYDFHKENF</sequence>
<keyword evidence="3" id="KW-0597">Phosphoprotein</keyword>
<dbReference type="InterPro" id="IPR050369">
    <property type="entry name" value="RBOH/FRE"/>
</dbReference>
<dbReference type="FunFam" id="1.10.238.10:FF:000049">
    <property type="entry name" value="Respiratory burst oxidase homolog A"/>
    <property type="match status" value="1"/>
</dbReference>
<evidence type="ECO:0000256" key="13">
    <source>
        <dbReference type="ARBA" id="ARBA00023136"/>
    </source>
</evidence>
<evidence type="ECO:0000256" key="4">
    <source>
        <dbReference type="ARBA" id="ARBA00022559"/>
    </source>
</evidence>
<dbReference type="InterPro" id="IPR039261">
    <property type="entry name" value="FNR_nucleotide-bd"/>
</dbReference>
<evidence type="ECO:0000256" key="6">
    <source>
        <dbReference type="ARBA" id="ARBA00022692"/>
    </source>
</evidence>
<dbReference type="AlphaFoldDB" id="A0A1S2YEE6"/>
<feature type="transmembrane region" description="Helical" evidence="14">
    <location>
        <begin position="590"/>
        <end position="607"/>
    </location>
</feature>
<evidence type="ECO:0000256" key="10">
    <source>
        <dbReference type="ARBA" id="ARBA00022857"/>
    </source>
</evidence>
<evidence type="ECO:0000256" key="5">
    <source>
        <dbReference type="ARBA" id="ARBA00022630"/>
    </source>
</evidence>
<organism evidence="17 18">
    <name type="scientific">Cicer arietinum</name>
    <name type="common">Chickpea</name>
    <name type="synonym">Garbanzo</name>
    <dbReference type="NCBI Taxonomy" id="3827"/>
    <lineage>
        <taxon>Eukaryota</taxon>
        <taxon>Viridiplantae</taxon>
        <taxon>Streptophyta</taxon>
        <taxon>Embryophyta</taxon>
        <taxon>Tracheophyta</taxon>
        <taxon>Spermatophyta</taxon>
        <taxon>Magnoliopsida</taxon>
        <taxon>eudicotyledons</taxon>
        <taxon>Gunneridae</taxon>
        <taxon>Pentapetalae</taxon>
        <taxon>rosids</taxon>
        <taxon>fabids</taxon>
        <taxon>Fabales</taxon>
        <taxon>Fabaceae</taxon>
        <taxon>Papilionoideae</taxon>
        <taxon>50 kb inversion clade</taxon>
        <taxon>NPAAA clade</taxon>
        <taxon>Hologalegina</taxon>
        <taxon>IRL clade</taxon>
        <taxon>Cicereae</taxon>
        <taxon>Cicer</taxon>
    </lineage>
</organism>
<dbReference type="PROSITE" id="PS51384">
    <property type="entry name" value="FAD_FR"/>
    <property type="match status" value="1"/>
</dbReference>
<dbReference type="PANTHER" id="PTHR11972:SF152">
    <property type="entry name" value="RESPIRATORY BURST OXIDASE HOMOLOG PROTEIN C"/>
    <property type="match status" value="1"/>
</dbReference>
<keyword evidence="9" id="KW-0106">Calcium</keyword>
<dbReference type="Pfam" id="PF08030">
    <property type="entry name" value="NAD_binding_6"/>
    <property type="match status" value="1"/>
</dbReference>
<dbReference type="SUPFAM" id="SSF63380">
    <property type="entry name" value="Riboflavin synthase domain-like"/>
    <property type="match status" value="1"/>
</dbReference>
<dbReference type="SUPFAM" id="SSF52343">
    <property type="entry name" value="Ferredoxin reductase-like, C-terminal NADP-linked domain"/>
    <property type="match status" value="1"/>
</dbReference>
<dbReference type="PANTHER" id="PTHR11972">
    <property type="entry name" value="NADPH OXIDASE"/>
    <property type="match status" value="1"/>
</dbReference>
<dbReference type="Gene3D" id="1.10.238.10">
    <property type="entry name" value="EF-hand"/>
    <property type="match status" value="1"/>
</dbReference>
<dbReference type="InterPro" id="IPR017927">
    <property type="entry name" value="FAD-bd_FR_type"/>
</dbReference>
<dbReference type="PROSITE" id="PS00018">
    <property type="entry name" value="EF_HAND_1"/>
    <property type="match status" value="1"/>
</dbReference>
<dbReference type="Gene3D" id="2.40.30.10">
    <property type="entry name" value="Translation factors"/>
    <property type="match status" value="1"/>
</dbReference>
<evidence type="ECO:0000256" key="14">
    <source>
        <dbReference type="SAM" id="Phobius"/>
    </source>
</evidence>
<dbReference type="GeneID" id="101488328"/>
<dbReference type="Pfam" id="PF08414">
    <property type="entry name" value="NADPH_Ox"/>
    <property type="match status" value="1"/>
</dbReference>
<keyword evidence="11 14" id="KW-1133">Transmembrane helix</keyword>
<evidence type="ECO:0000256" key="11">
    <source>
        <dbReference type="ARBA" id="ARBA00022989"/>
    </source>
</evidence>
<dbReference type="InterPro" id="IPR013623">
    <property type="entry name" value="NADPH_Ox"/>
</dbReference>
<keyword evidence="13 14" id="KW-0472">Membrane</keyword>
<reference evidence="17" key="1">
    <citation type="journal article" date="2013" name="Nat. Biotechnol.">
        <title>Draft genome sequence of chickpea (Cicer arietinum) provides a resource for trait improvement.</title>
        <authorList>
            <person name="Varshney R.K."/>
            <person name="Song C."/>
            <person name="Saxena R.K."/>
            <person name="Azam S."/>
            <person name="Yu S."/>
            <person name="Sharpe A.G."/>
            <person name="Cannon S."/>
            <person name="Baek J."/>
            <person name="Rosen B.D."/>
            <person name="Tar'an B."/>
            <person name="Millan T."/>
            <person name="Zhang X."/>
            <person name="Ramsay L.D."/>
            <person name="Iwata A."/>
            <person name="Wang Y."/>
            <person name="Nelson W."/>
            <person name="Farmer A.D."/>
            <person name="Gaur P.M."/>
            <person name="Soderlund C."/>
            <person name="Penmetsa R.V."/>
            <person name="Xu C."/>
            <person name="Bharti A.K."/>
            <person name="He W."/>
            <person name="Winter P."/>
            <person name="Zhao S."/>
            <person name="Hane J.K."/>
            <person name="Carrasquilla-Garcia N."/>
            <person name="Condie J.A."/>
            <person name="Upadhyaya H.D."/>
            <person name="Luo M.C."/>
            <person name="Thudi M."/>
            <person name="Gowda C.L."/>
            <person name="Singh N.P."/>
            <person name="Lichtenzveig J."/>
            <person name="Gali K.K."/>
            <person name="Rubio J."/>
            <person name="Nadarajan N."/>
            <person name="Dolezel J."/>
            <person name="Bansal K.C."/>
            <person name="Xu X."/>
            <person name="Edwards D."/>
            <person name="Zhang G."/>
            <person name="Kahl G."/>
            <person name="Gil J."/>
            <person name="Singh K.B."/>
            <person name="Datta S.K."/>
            <person name="Jackson S.A."/>
            <person name="Wang J."/>
            <person name="Cook D.R."/>
        </authorList>
    </citation>
    <scope>NUCLEOTIDE SEQUENCE [LARGE SCALE GENOMIC DNA]</scope>
    <source>
        <strain evidence="17">cv. CDC Frontier</strain>
    </source>
</reference>
<evidence type="ECO:0000256" key="2">
    <source>
        <dbReference type="ARBA" id="ARBA00007975"/>
    </source>
</evidence>
<dbReference type="PRINTS" id="PR00466">
    <property type="entry name" value="GP91PHOX"/>
</dbReference>
<reference evidence="18" key="2">
    <citation type="submission" date="2025-08" db="UniProtKB">
        <authorList>
            <consortium name="RefSeq"/>
        </authorList>
    </citation>
    <scope>IDENTIFICATION</scope>
    <source>
        <tissue evidence="18">Etiolated seedlings</tissue>
    </source>
</reference>
<dbReference type="eggNOG" id="KOG0039">
    <property type="taxonomic scope" value="Eukaryota"/>
</dbReference>
<evidence type="ECO:0000259" key="15">
    <source>
        <dbReference type="PROSITE" id="PS50222"/>
    </source>
</evidence>
<feature type="transmembrane region" description="Helical" evidence="14">
    <location>
        <begin position="559"/>
        <end position="578"/>
    </location>
</feature>
<dbReference type="InterPro" id="IPR011992">
    <property type="entry name" value="EF-hand-dom_pair"/>
</dbReference>
<evidence type="ECO:0000256" key="12">
    <source>
        <dbReference type="ARBA" id="ARBA00023002"/>
    </source>
</evidence>
<dbReference type="GO" id="GO:0016174">
    <property type="term" value="F:NAD(P)H oxidase H2O2-forming activity"/>
    <property type="evidence" value="ECO:0007669"/>
    <property type="project" value="TreeGrafter"/>
</dbReference>
<dbReference type="CDD" id="cd06186">
    <property type="entry name" value="NOX_Duox_like_FAD_NADP"/>
    <property type="match status" value="1"/>
</dbReference>
<evidence type="ECO:0000256" key="1">
    <source>
        <dbReference type="ARBA" id="ARBA00004141"/>
    </source>
</evidence>
<dbReference type="InterPro" id="IPR013130">
    <property type="entry name" value="Fe3_Rdtase_TM_dom"/>
</dbReference>
<evidence type="ECO:0000313" key="18">
    <source>
        <dbReference type="RefSeq" id="XP_004503030.1"/>
    </source>
</evidence>
<feature type="domain" description="EF-hand" evidence="15">
    <location>
        <begin position="256"/>
        <end position="291"/>
    </location>
</feature>
<accession>A0A1S2YEE6</accession>
<keyword evidence="6 14" id="KW-0812">Transmembrane</keyword>
<comment type="similarity">
    <text evidence="2">Belongs to the RBOH (TC 5.B.1.3) family.</text>
</comment>
<dbReference type="Pfam" id="PF01794">
    <property type="entry name" value="Ferric_reduct"/>
    <property type="match status" value="1"/>
</dbReference>
<feature type="transmembrane region" description="Helical" evidence="14">
    <location>
        <begin position="379"/>
        <end position="398"/>
    </location>
</feature>
<dbReference type="GO" id="GO:0004601">
    <property type="term" value="F:peroxidase activity"/>
    <property type="evidence" value="ECO:0007669"/>
    <property type="project" value="UniProtKB-KW"/>
</dbReference>
<keyword evidence="10" id="KW-0521">NADP</keyword>
<feature type="transmembrane region" description="Helical" evidence="14">
    <location>
        <begin position="518"/>
        <end position="539"/>
    </location>
</feature>
<evidence type="ECO:0000256" key="8">
    <source>
        <dbReference type="ARBA" id="ARBA00022827"/>
    </source>
</evidence>
<dbReference type="Gene3D" id="3.40.50.80">
    <property type="entry name" value="Nucleotide-binding domain of ferredoxin-NADP reductase (FNR) module"/>
    <property type="match status" value="1"/>
</dbReference>
<dbReference type="InterPro" id="IPR013112">
    <property type="entry name" value="FAD-bd_8"/>
</dbReference>
<feature type="domain" description="FAD-binding FR-type" evidence="16">
    <location>
        <begin position="613"/>
        <end position="737"/>
    </location>
</feature>